<dbReference type="Gene3D" id="3.60.40.10">
    <property type="entry name" value="PPM-type phosphatase domain"/>
    <property type="match status" value="1"/>
</dbReference>
<keyword evidence="6" id="KW-0378">Hydrolase</keyword>
<evidence type="ECO:0000256" key="12">
    <source>
        <dbReference type="SAM" id="MobiDB-lite"/>
    </source>
</evidence>
<dbReference type="SMART" id="SM00332">
    <property type="entry name" value="PP2Cc"/>
    <property type="match status" value="1"/>
</dbReference>
<evidence type="ECO:0000256" key="3">
    <source>
        <dbReference type="ARBA" id="ARBA00006702"/>
    </source>
</evidence>
<feature type="region of interest" description="Disordered" evidence="12">
    <location>
        <begin position="1"/>
        <end position="40"/>
    </location>
</feature>
<dbReference type="PANTHER" id="PTHR47992">
    <property type="entry name" value="PROTEIN PHOSPHATASE"/>
    <property type="match status" value="1"/>
</dbReference>
<sequence length="481" mass="51975">MDRDLQSCCGTAPPAGGQYRCVDVPEQEAPRRSEPSKANAAICAEDRAPSRQQQPESWRGVGGNIAGGNIGFRLAGHRCSAVQFIRAEQSRAVEEEWCFGFGFGFGLAWLASPNPTLLQLLPWISFSYRVFSNERDRSCRVVWQSGRGVEDGVRGRKAQGSGRSRSSRSGPGAWSSPVPTSSARAGSASSTSEGRSGGVATMASGMQPAAKMNPVHTADTGKGQGQGTHNQIVHGFSLVKGKSRHPMEDKHVAEFKRVKEHELGLFAIYDGHLGDSVPAYLQRYLFDNILNESGFWQNPAEAMKKAYLNTDTTILDKAPTLGVGGSTAVTAILVDGRRLLVANVGDSRAVLCRQGTAIQLSVDHEPSAERGSIEGKGGFVSNMPGDVPRVDGQLAVARAFGDKSLKVHLSAQPDIAEIKIDQYTEFLILASDGLWKVMKNQEATDHVRRVRDPQIAAKMLTDEALVRKSKDDISCIVVRFQ</sequence>
<keyword evidence="15" id="KW-1185">Reference proteome</keyword>
<evidence type="ECO:0000256" key="4">
    <source>
        <dbReference type="ARBA" id="ARBA00013081"/>
    </source>
</evidence>
<gene>
    <name evidence="14" type="ORF">AXG93_1054s1280</name>
</gene>
<evidence type="ECO:0000256" key="6">
    <source>
        <dbReference type="ARBA" id="ARBA00022801"/>
    </source>
</evidence>
<comment type="catalytic activity">
    <reaction evidence="10">
        <text>O-phospho-L-seryl-[protein] + H2O = L-seryl-[protein] + phosphate</text>
        <dbReference type="Rhea" id="RHEA:20629"/>
        <dbReference type="Rhea" id="RHEA-COMP:9863"/>
        <dbReference type="Rhea" id="RHEA-COMP:11604"/>
        <dbReference type="ChEBI" id="CHEBI:15377"/>
        <dbReference type="ChEBI" id="CHEBI:29999"/>
        <dbReference type="ChEBI" id="CHEBI:43474"/>
        <dbReference type="ChEBI" id="CHEBI:83421"/>
        <dbReference type="EC" id="3.1.3.16"/>
    </reaction>
</comment>
<dbReference type="Proteomes" id="UP000077202">
    <property type="component" value="Unassembled WGS sequence"/>
</dbReference>
<keyword evidence="9" id="KW-0464">Manganese</keyword>
<dbReference type="EC" id="3.1.3.16" evidence="4"/>
<evidence type="ECO:0000256" key="8">
    <source>
        <dbReference type="ARBA" id="ARBA00022912"/>
    </source>
</evidence>
<evidence type="ECO:0000256" key="2">
    <source>
        <dbReference type="ARBA" id="ARBA00001946"/>
    </source>
</evidence>
<evidence type="ECO:0000256" key="10">
    <source>
        <dbReference type="ARBA" id="ARBA00047761"/>
    </source>
</evidence>
<comment type="cofactor">
    <cofactor evidence="2">
        <name>Mg(2+)</name>
        <dbReference type="ChEBI" id="CHEBI:18420"/>
    </cofactor>
</comment>
<keyword evidence="8" id="KW-0904">Protein phosphatase</keyword>
<evidence type="ECO:0000313" key="15">
    <source>
        <dbReference type="Proteomes" id="UP000077202"/>
    </source>
</evidence>
<dbReference type="InterPro" id="IPR036457">
    <property type="entry name" value="PPM-type-like_dom_sf"/>
</dbReference>
<comment type="cofactor">
    <cofactor evidence="1">
        <name>Mn(2+)</name>
        <dbReference type="ChEBI" id="CHEBI:29035"/>
    </cofactor>
</comment>
<dbReference type="InterPro" id="IPR001932">
    <property type="entry name" value="PPM-type_phosphatase-like_dom"/>
</dbReference>
<protein>
    <recommendedName>
        <fullName evidence="4">protein-serine/threonine phosphatase</fullName>
        <ecNumber evidence="4">3.1.3.16</ecNumber>
    </recommendedName>
</protein>
<comment type="caution">
    <text evidence="14">The sequence shown here is derived from an EMBL/GenBank/DDBJ whole genome shotgun (WGS) entry which is preliminary data.</text>
</comment>
<evidence type="ECO:0000256" key="9">
    <source>
        <dbReference type="ARBA" id="ARBA00023211"/>
    </source>
</evidence>
<dbReference type="AlphaFoldDB" id="A0A176WP33"/>
<keyword evidence="5" id="KW-0479">Metal-binding</keyword>
<comment type="similarity">
    <text evidence="3">Belongs to the PP2C family.</text>
</comment>
<comment type="catalytic activity">
    <reaction evidence="11">
        <text>O-phospho-L-threonyl-[protein] + H2O = L-threonyl-[protein] + phosphate</text>
        <dbReference type="Rhea" id="RHEA:47004"/>
        <dbReference type="Rhea" id="RHEA-COMP:11060"/>
        <dbReference type="Rhea" id="RHEA-COMP:11605"/>
        <dbReference type="ChEBI" id="CHEBI:15377"/>
        <dbReference type="ChEBI" id="CHEBI:30013"/>
        <dbReference type="ChEBI" id="CHEBI:43474"/>
        <dbReference type="ChEBI" id="CHEBI:61977"/>
        <dbReference type="EC" id="3.1.3.16"/>
    </reaction>
</comment>
<accession>A0A176WP33</accession>
<evidence type="ECO:0000256" key="1">
    <source>
        <dbReference type="ARBA" id="ARBA00001936"/>
    </source>
</evidence>
<proteinExistence type="inferred from homology"/>
<dbReference type="GO" id="GO:0004722">
    <property type="term" value="F:protein serine/threonine phosphatase activity"/>
    <property type="evidence" value="ECO:0007669"/>
    <property type="project" value="UniProtKB-EC"/>
</dbReference>
<evidence type="ECO:0000256" key="5">
    <source>
        <dbReference type="ARBA" id="ARBA00022723"/>
    </source>
</evidence>
<feature type="domain" description="PPM-type phosphatase" evidence="13">
    <location>
        <begin position="233"/>
        <end position="480"/>
    </location>
</feature>
<dbReference type="CDD" id="cd00143">
    <property type="entry name" value="PP2Cc"/>
    <property type="match status" value="1"/>
</dbReference>
<dbReference type="Pfam" id="PF00481">
    <property type="entry name" value="PP2C"/>
    <property type="match status" value="1"/>
</dbReference>
<feature type="region of interest" description="Disordered" evidence="12">
    <location>
        <begin position="150"/>
        <end position="201"/>
    </location>
</feature>
<evidence type="ECO:0000313" key="14">
    <source>
        <dbReference type="EMBL" id="OAE34343.1"/>
    </source>
</evidence>
<dbReference type="GO" id="GO:0046872">
    <property type="term" value="F:metal ion binding"/>
    <property type="evidence" value="ECO:0007669"/>
    <property type="project" value="UniProtKB-KW"/>
</dbReference>
<feature type="compositionally biased region" description="Low complexity" evidence="12">
    <location>
        <begin position="158"/>
        <end position="194"/>
    </location>
</feature>
<evidence type="ECO:0000256" key="7">
    <source>
        <dbReference type="ARBA" id="ARBA00022842"/>
    </source>
</evidence>
<keyword evidence="7" id="KW-0460">Magnesium</keyword>
<organism evidence="14 15">
    <name type="scientific">Marchantia polymorpha subsp. ruderalis</name>
    <dbReference type="NCBI Taxonomy" id="1480154"/>
    <lineage>
        <taxon>Eukaryota</taxon>
        <taxon>Viridiplantae</taxon>
        <taxon>Streptophyta</taxon>
        <taxon>Embryophyta</taxon>
        <taxon>Marchantiophyta</taxon>
        <taxon>Marchantiopsida</taxon>
        <taxon>Marchantiidae</taxon>
        <taxon>Marchantiales</taxon>
        <taxon>Marchantiaceae</taxon>
        <taxon>Marchantia</taxon>
    </lineage>
</organism>
<dbReference type="PROSITE" id="PS51746">
    <property type="entry name" value="PPM_2"/>
    <property type="match status" value="1"/>
</dbReference>
<evidence type="ECO:0000259" key="13">
    <source>
        <dbReference type="PROSITE" id="PS51746"/>
    </source>
</evidence>
<name>A0A176WP33_MARPO</name>
<reference evidence="14" key="1">
    <citation type="submission" date="2016-03" db="EMBL/GenBank/DDBJ databases">
        <title>Mechanisms controlling the formation of the plant cell surface in tip-growing cells are functionally conserved among land plants.</title>
        <authorList>
            <person name="Honkanen S."/>
            <person name="Jones V.A."/>
            <person name="Morieri G."/>
            <person name="Champion C."/>
            <person name="Hetherington A.J."/>
            <person name="Kelly S."/>
            <person name="Saint-Marcoux D."/>
            <person name="Proust H."/>
            <person name="Prescott H."/>
            <person name="Dolan L."/>
        </authorList>
    </citation>
    <scope>NUCLEOTIDE SEQUENCE [LARGE SCALE GENOMIC DNA]</scope>
    <source>
        <tissue evidence="14">Whole gametophyte</tissue>
    </source>
</reference>
<evidence type="ECO:0000256" key="11">
    <source>
        <dbReference type="ARBA" id="ARBA00048336"/>
    </source>
</evidence>
<dbReference type="EMBL" id="LVLJ01000416">
    <property type="protein sequence ID" value="OAE34343.1"/>
    <property type="molecule type" value="Genomic_DNA"/>
</dbReference>
<dbReference type="FunFam" id="3.60.40.10:FF:000010">
    <property type="entry name" value="Probable protein phosphatase 2C 39"/>
    <property type="match status" value="1"/>
</dbReference>
<dbReference type="SUPFAM" id="SSF81606">
    <property type="entry name" value="PP2C-like"/>
    <property type="match status" value="1"/>
</dbReference>
<dbReference type="InterPro" id="IPR015655">
    <property type="entry name" value="PP2C"/>
</dbReference>